<dbReference type="OMA" id="RSWGHNL"/>
<comment type="subcellular location">
    <subcellularLocation>
        <location evidence="1">Membrane</location>
        <topology evidence="1">Multi-pass membrane protein</topology>
    </subcellularLocation>
</comment>
<dbReference type="OrthoDB" id="159299at2759"/>
<dbReference type="GO" id="GO:0008320">
    <property type="term" value="F:protein transmembrane transporter activity"/>
    <property type="evidence" value="ECO:0000318"/>
    <property type="project" value="GO_Central"/>
</dbReference>
<name>A0A0K9PWS7_ZOSMR</name>
<evidence type="ECO:0000313" key="6">
    <source>
        <dbReference type="EMBL" id="KMZ73518.1"/>
    </source>
</evidence>
<dbReference type="AlphaFoldDB" id="A0A0K9PWS7"/>
<evidence type="ECO:0000313" key="7">
    <source>
        <dbReference type="Proteomes" id="UP000036987"/>
    </source>
</evidence>
<protein>
    <submittedName>
        <fullName evidence="6">Mitochondrial import inner membrane translocase subunit tim23</fullName>
    </submittedName>
</protein>
<sequence>MAQVSNSTAASGSGERRRHKIHNPYSSLSSEDILPLHQLIYDIPTSPEYLFHEESTSRHRSWGHNLSFCTGIGYLGGSIVGGINGSIQGIRSAEKGESLKLRTNRVLNSGGSQGGKIGNMSGVMGLMFSVMESGVMYVTGDEGWLSSVTAAVGTGACYRAARGVRSAAIAGVVGGLAAGAAVAGKNVVKRYVPI</sequence>
<feature type="compositionally biased region" description="Polar residues" evidence="5">
    <location>
        <begin position="1"/>
        <end position="11"/>
    </location>
</feature>
<keyword evidence="2" id="KW-0812">Transmembrane</keyword>
<dbReference type="STRING" id="29655.A0A0K9PWS7"/>
<reference evidence="7" key="1">
    <citation type="journal article" date="2016" name="Nature">
        <title>The genome of the seagrass Zostera marina reveals angiosperm adaptation to the sea.</title>
        <authorList>
            <person name="Olsen J.L."/>
            <person name="Rouze P."/>
            <person name="Verhelst B."/>
            <person name="Lin Y.-C."/>
            <person name="Bayer T."/>
            <person name="Collen J."/>
            <person name="Dattolo E."/>
            <person name="De Paoli E."/>
            <person name="Dittami S."/>
            <person name="Maumus F."/>
            <person name="Michel G."/>
            <person name="Kersting A."/>
            <person name="Lauritano C."/>
            <person name="Lohaus R."/>
            <person name="Toepel M."/>
            <person name="Tonon T."/>
            <person name="Vanneste K."/>
            <person name="Amirebrahimi M."/>
            <person name="Brakel J."/>
            <person name="Bostroem C."/>
            <person name="Chovatia M."/>
            <person name="Grimwood J."/>
            <person name="Jenkins J.W."/>
            <person name="Jueterbock A."/>
            <person name="Mraz A."/>
            <person name="Stam W.T."/>
            <person name="Tice H."/>
            <person name="Bornberg-Bauer E."/>
            <person name="Green P.J."/>
            <person name="Pearson G.A."/>
            <person name="Procaccini G."/>
            <person name="Duarte C.M."/>
            <person name="Schmutz J."/>
            <person name="Reusch T.B.H."/>
            <person name="Van de Peer Y."/>
        </authorList>
    </citation>
    <scope>NUCLEOTIDE SEQUENCE [LARGE SCALE GENOMIC DNA]</scope>
    <source>
        <strain evidence="7">cv. Finnish</strain>
    </source>
</reference>
<accession>A0A0K9PWS7</accession>
<dbReference type="Pfam" id="PF02466">
    <property type="entry name" value="Tim17"/>
    <property type="match status" value="1"/>
</dbReference>
<keyword evidence="3" id="KW-1133">Transmembrane helix</keyword>
<evidence type="ECO:0000256" key="1">
    <source>
        <dbReference type="ARBA" id="ARBA00004141"/>
    </source>
</evidence>
<evidence type="ECO:0000256" key="2">
    <source>
        <dbReference type="ARBA" id="ARBA00022692"/>
    </source>
</evidence>
<dbReference type="GO" id="GO:0005744">
    <property type="term" value="C:TIM23 mitochondrial import inner membrane translocase complex"/>
    <property type="evidence" value="ECO:0000318"/>
    <property type="project" value="GO_Central"/>
</dbReference>
<evidence type="ECO:0000256" key="5">
    <source>
        <dbReference type="SAM" id="MobiDB-lite"/>
    </source>
</evidence>
<dbReference type="PANTHER" id="PTHR15371">
    <property type="entry name" value="TIM23"/>
    <property type="match status" value="1"/>
</dbReference>
<organism evidence="6 7">
    <name type="scientific">Zostera marina</name>
    <name type="common">Eelgrass</name>
    <dbReference type="NCBI Taxonomy" id="29655"/>
    <lineage>
        <taxon>Eukaryota</taxon>
        <taxon>Viridiplantae</taxon>
        <taxon>Streptophyta</taxon>
        <taxon>Embryophyta</taxon>
        <taxon>Tracheophyta</taxon>
        <taxon>Spermatophyta</taxon>
        <taxon>Magnoliopsida</taxon>
        <taxon>Liliopsida</taxon>
        <taxon>Zosteraceae</taxon>
        <taxon>Zostera</taxon>
    </lineage>
</organism>
<comment type="caution">
    <text evidence="6">The sequence shown here is derived from an EMBL/GenBank/DDBJ whole genome shotgun (WGS) entry which is preliminary data.</text>
</comment>
<keyword evidence="7" id="KW-1185">Reference proteome</keyword>
<feature type="region of interest" description="Disordered" evidence="5">
    <location>
        <begin position="1"/>
        <end position="24"/>
    </location>
</feature>
<dbReference type="PANTHER" id="PTHR15371:SF24">
    <property type="entry name" value="MITOCHONDRIAL IMPORT INNER MEMBRANE TRANSLOCASE SUBUNIT TIM23-3"/>
    <property type="match status" value="1"/>
</dbReference>
<evidence type="ECO:0000256" key="4">
    <source>
        <dbReference type="ARBA" id="ARBA00023136"/>
    </source>
</evidence>
<proteinExistence type="predicted"/>
<evidence type="ECO:0000256" key="3">
    <source>
        <dbReference type="ARBA" id="ARBA00022989"/>
    </source>
</evidence>
<keyword evidence="4" id="KW-0472">Membrane</keyword>
<dbReference type="Proteomes" id="UP000036987">
    <property type="component" value="Unassembled WGS sequence"/>
</dbReference>
<dbReference type="InterPro" id="IPR045238">
    <property type="entry name" value="Tim23-like"/>
</dbReference>
<dbReference type="EMBL" id="LFYR01000574">
    <property type="protein sequence ID" value="KMZ73518.1"/>
    <property type="molecule type" value="Genomic_DNA"/>
</dbReference>
<dbReference type="GO" id="GO:0030150">
    <property type="term" value="P:protein import into mitochondrial matrix"/>
    <property type="evidence" value="ECO:0000318"/>
    <property type="project" value="GO_Central"/>
</dbReference>
<gene>
    <name evidence="6" type="ORF">ZOSMA_147G00300</name>
</gene>